<protein>
    <submittedName>
        <fullName evidence="2">Uncharacterized protein</fullName>
    </submittedName>
</protein>
<accession>A0A914Q897</accession>
<reference evidence="2" key="1">
    <citation type="submission" date="2022-11" db="UniProtKB">
        <authorList>
            <consortium name="WormBaseParasite"/>
        </authorList>
    </citation>
    <scope>IDENTIFICATION</scope>
</reference>
<name>A0A914Q897_9BILA</name>
<dbReference type="WBParaSite" id="PDA_v2.g23364.t1">
    <property type="protein sequence ID" value="PDA_v2.g23364.t1"/>
    <property type="gene ID" value="PDA_v2.g23364"/>
</dbReference>
<dbReference type="AlphaFoldDB" id="A0A914Q897"/>
<keyword evidence="1" id="KW-1185">Reference proteome</keyword>
<evidence type="ECO:0000313" key="2">
    <source>
        <dbReference type="WBParaSite" id="PDA_v2.g23364.t1"/>
    </source>
</evidence>
<sequence length="204" mass="23083">MGPSKPSTVDLEDLAAYYNYLFPDPTRVSKNGEIEKSVSTSILAEILEFLSPVVTLEEYFVNASRFHPRVANMETVVFLLKTGLIIQLHVHIQLIEPSQAWLQGKAISKDLSPRVKTLIKNCHHVEEIFKKYILLACSNILALPLSEPDLFEALGTLISLVPHFLQCSYIEKIIFETKVTRSSINRVIDLFQPLLFVFEIPATL</sequence>
<dbReference type="Proteomes" id="UP000887578">
    <property type="component" value="Unplaced"/>
</dbReference>
<organism evidence="1 2">
    <name type="scientific">Panagrolaimus davidi</name>
    <dbReference type="NCBI Taxonomy" id="227884"/>
    <lineage>
        <taxon>Eukaryota</taxon>
        <taxon>Metazoa</taxon>
        <taxon>Ecdysozoa</taxon>
        <taxon>Nematoda</taxon>
        <taxon>Chromadorea</taxon>
        <taxon>Rhabditida</taxon>
        <taxon>Tylenchina</taxon>
        <taxon>Panagrolaimomorpha</taxon>
        <taxon>Panagrolaimoidea</taxon>
        <taxon>Panagrolaimidae</taxon>
        <taxon>Panagrolaimus</taxon>
    </lineage>
</organism>
<proteinExistence type="predicted"/>
<evidence type="ECO:0000313" key="1">
    <source>
        <dbReference type="Proteomes" id="UP000887578"/>
    </source>
</evidence>